<protein>
    <submittedName>
        <fullName evidence="2">Uncharacterized protein</fullName>
    </submittedName>
</protein>
<evidence type="ECO:0000313" key="2">
    <source>
        <dbReference type="EMBL" id="GAA2485320.1"/>
    </source>
</evidence>
<reference evidence="2 3" key="1">
    <citation type="journal article" date="2019" name="Int. J. Syst. Evol. Microbiol.">
        <title>The Global Catalogue of Microorganisms (GCM) 10K type strain sequencing project: providing services to taxonomists for standard genome sequencing and annotation.</title>
        <authorList>
            <consortium name="The Broad Institute Genomics Platform"/>
            <consortium name="The Broad Institute Genome Sequencing Center for Infectious Disease"/>
            <person name="Wu L."/>
            <person name="Ma J."/>
        </authorList>
    </citation>
    <scope>NUCLEOTIDE SEQUENCE [LARGE SCALE GENOMIC DNA]</scope>
    <source>
        <strain evidence="2 3">JCM 5062</strain>
    </source>
</reference>
<dbReference type="Proteomes" id="UP001499942">
    <property type="component" value="Unassembled WGS sequence"/>
</dbReference>
<name>A0ABN3LJA6_9ACTN</name>
<proteinExistence type="predicted"/>
<evidence type="ECO:0000256" key="1">
    <source>
        <dbReference type="SAM" id="MobiDB-lite"/>
    </source>
</evidence>
<gene>
    <name evidence="2" type="ORF">GCM10010393_15410</name>
</gene>
<sequence length="142" mass="15538">MLTGSNQAFCGRGHPRLQPDTRPAVWNASGPAPGPSSGDLRSKRSSPRKPPEAGRRRLVGVIRPKGTAYGGPADRRRAQCPGRLERHPALHPHDQLSISDQAVGRMGGLVHEFRETAMQEAATAELHQQRADICRREKTIAR</sequence>
<keyword evidence="3" id="KW-1185">Reference proteome</keyword>
<dbReference type="EMBL" id="BAAASR010000007">
    <property type="protein sequence ID" value="GAA2485320.1"/>
    <property type="molecule type" value="Genomic_DNA"/>
</dbReference>
<accession>A0ABN3LJA6</accession>
<comment type="caution">
    <text evidence="2">The sequence shown here is derived from an EMBL/GenBank/DDBJ whole genome shotgun (WGS) entry which is preliminary data.</text>
</comment>
<organism evidence="2 3">
    <name type="scientific">Streptomyces gobitricini</name>
    <dbReference type="NCBI Taxonomy" id="68211"/>
    <lineage>
        <taxon>Bacteria</taxon>
        <taxon>Bacillati</taxon>
        <taxon>Actinomycetota</taxon>
        <taxon>Actinomycetes</taxon>
        <taxon>Kitasatosporales</taxon>
        <taxon>Streptomycetaceae</taxon>
        <taxon>Streptomyces</taxon>
    </lineage>
</organism>
<evidence type="ECO:0000313" key="3">
    <source>
        <dbReference type="Proteomes" id="UP001499942"/>
    </source>
</evidence>
<feature type="region of interest" description="Disordered" evidence="1">
    <location>
        <begin position="1"/>
        <end position="59"/>
    </location>
</feature>